<evidence type="ECO:0000256" key="3">
    <source>
        <dbReference type="ARBA" id="ARBA00022960"/>
    </source>
</evidence>
<evidence type="ECO:0000256" key="6">
    <source>
        <dbReference type="ARBA" id="ARBA00023316"/>
    </source>
</evidence>
<dbReference type="SUPFAM" id="SSF53383">
    <property type="entry name" value="PLP-dependent transferases"/>
    <property type="match status" value="1"/>
</dbReference>
<comment type="similarity">
    <text evidence="7">Belongs to the DegT/DnrJ/EryC1 family.</text>
</comment>
<evidence type="ECO:0000256" key="5">
    <source>
        <dbReference type="ARBA" id="ARBA00023315"/>
    </source>
</evidence>
<dbReference type="AlphaFoldDB" id="A0A212KGT6"/>
<keyword evidence="5" id="KW-0012">Acyltransferase</keyword>
<dbReference type="EMBL" id="FLUQ01000007">
    <property type="protein sequence ID" value="SBW10851.1"/>
    <property type="molecule type" value="Genomic_DNA"/>
</dbReference>
<dbReference type="Pfam" id="PF01041">
    <property type="entry name" value="DegT_DnrJ_EryC1"/>
    <property type="match status" value="1"/>
</dbReference>
<evidence type="ECO:0000256" key="2">
    <source>
        <dbReference type="ARBA" id="ARBA00022679"/>
    </source>
</evidence>
<evidence type="ECO:0000256" key="1">
    <source>
        <dbReference type="ARBA" id="ARBA00009943"/>
    </source>
</evidence>
<dbReference type="Gene3D" id="3.40.640.10">
    <property type="entry name" value="Type I PLP-dependent aspartate aminotransferase-like (Major domain)"/>
    <property type="match status" value="1"/>
</dbReference>
<dbReference type="InterPro" id="IPR050644">
    <property type="entry name" value="PG_Glycine_Bridge_Synth"/>
</dbReference>
<dbReference type="GO" id="GO:0016755">
    <property type="term" value="F:aminoacyltransferase activity"/>
    <property type="evidence" value="ECO:0007669"/>
    <property type="project" value="InterPro"/>
</dbReference>
<feature type="domain" description="BioF2-like acetyltransferase" evidence="8">
    <location>
        <begin position="167"/>
        <end position="293"/>
    </location>
</feature>
<proteinExistence type="inferred from homology"/>
<dbReference type="SUPFAM" id="SSF55729">
    <property type="entry name" value="Acyl-CoA N-acyltransferases (Nat)"/>
    <property type="match status" value="1"/>
</dbReference>
<dbReference type="GO" id="GO:0008360">
    <property type="term" value="P:regulation of cell shape"/>
    <property type="evidence" value="ECO:0007669"/>
    <property type="project" value="UniProtKB-KW"/>
</dbReference>
<dbReference type="InterPro" id="IPR015424">
    <property type="entry name" value="PyrdxlP-dep_Trfase"/>
</dbReference>
<accession>A0A212KGT6</accession>
<dbReference type="Pfam" id="PF13480">
    <property type="entry name" value="Acetyltransf_6"/>
    <property type="match status" value="1"/>
</dbReference>
<dbReference type="PROSITE" id="PS51191">
    <property type="entry name" value="FEMABX"/>
    <property type="match status" value="1"/>
</dbReference>
<dbReference type="InterPro" id="IPR000653">
    <property type="entry name" value="DegT/StrS_aminotransferase"/>
</dbReference>
<dbReference type="PANTHER" id="PTHR36174">
    <property type="entry name" value="LIPID II:GLYCINE GLYCYLTRANSFERASE"/>
    <property type="match status" value="1"/>
</dbReference>
<comment type="similarity">
    <text evidence="1">Belongs to the FemABX family.</text>
</comment>
<dbReference type="Gene3D" id="3.40.630.30">
    <property type="match status" value="1"/>
</dbReference>
<reference evidence="9" key="1">
    <citation type="submission" date="2016-04" db="EMBL/GenBank/DDBJ databases">
        <authorList>
            <person name="Evans L.H."/>
            <person name="Alamgir A."/>
            <person name="Owens N."/>
            <person name="Weber N.D."/>
            <person name="Virtaneva K."/>
            <person name="Barbian K."/>
            <person name="Babar A."/>
            <person name="Rosenke K."/>
        </authorList>
    </citation>
    <scope>NUCLEOTIDE SEQUENCE</scope>
    <source>
        <strain evidence="9">86</strain>
    </source>
</reference>
<dbReference type="Gene3D" id="3.90.1150.10">
    <property type="entry name" value="Aspartate Aminotransferase, domain 1"/>
    <property type="match status" value="1"/>
</dbReference>
<evidence type="ECO:0000259" key="8">
    <source>
        <dbReference type="Pfam" id="PF13480"/>
    </source>
</evidence>
<dbReference type="InterPro" id="IPR038740">
    <property type="entry name" value="BioF2-like_GNAT_dom"/>
</dbReference>
<dbReference type="InterPro" id="IPR003447">
    <property type="entry name" value="FEMABX"/>
</dbReference>
<dbReference type="InterPro" id="IPR015422">
    <property type="entry name" value="PyrdxlP-dep_Trfase_small"/>
</dbReference>
<dbReference type="GO" id="GO:0071555">
    <property type="term" value="P:cell wall organization"/>
    <property type="evidence" value="ECO:0007669"/>
    <property type="project" value="UniProtKB-KW"/>
</dbReference>
<evidence type="ECO:0000256" key="4">
    <source>
        <dbReference type="ARBA" id="ARBA00022984"/>
    </source>
</evidence>
<name>A0A212KGT6_9DELT</name>
<sequence length="773" mass="86295">MKILPFSEIDPSDWDALVASSPDGFLWATAAWREVVLGVERWGLVDHSFGIYDGGRLVAVTPLQYIPAIQQLASGGWSLSGPVVIAGAESKYRRKIIQYAMMHIEGLAHDLGASSISFGAPAMNETSLKAPWGVNPWLEYGFDDCSGTTRIVDLAPDEDVLWKNVSSTAKHAIRKAREEGLSVSRERWADMLDAYYAAHVETYTRTGVPPHPRAYFENIAIYSAPAGTSVLWVCRDMEGKAVAFHNSALFKEAGMYHTGCSIGTASRSGAGYLLFWEALRGVKQLGCRWYECGETFPAKRAAHAEKDKTFGLTVFKSKFGGEDHRVFKCIRHLEHNIEKRVAEPLKRELLKNFMRSGKQLVRAILGRDATERLAGWLWGGYRFVQWAKRPRRTSFIRPYWGGRELAALCTPSAYNRALDRCRAVLRRDLALETGDDVVLTSSGRTALEVCLRGLAQKYPGRRVVVIPSYSCKGVLDPVERAGLIPLYVDSTSALNPDQGVVREVLDETVLACVYPHLCGNVDEVSQLRGLAQEHGIAWIDDYCQGYAPGLDIAHNGFAVFSFGMGKNLMATAGGALVARGVKNNNDISHVLSTETSKHAGVRLLVILLRHFLRFSVPDRFLGKPRALGAQYEYKGMSKLDAVLLNVQLAKAPEIIRVRRENGQNLLEVMPSDVPGGITAPRHLFTKFPLVCKDDTEVERLCAVFWKYNIELENMYIPLHMRFDRFCVSEYCPPCCEKLKGHVFNVPVRPNMSNREKIRVRRALSEFFGERDNG</sequence>
<protein>
    <recommendedName>
        <fullName evidence="8">BioF2-like acetyltransferase domain-containing protein</fullName>
    </recommendedName>
</protein>
<dbReference type="InterPro" id="IPR015421">
    <property type="entry name" value="PyrdxlP-dep_Trfase_major"/>
</dbReference>
<evidence type="ECO:0000256" key="7">
    <source>
        <dbReference type="RuleBase" id="RU004508"/>
    </source>
</evidence>
<keyword evidence="3" id="KW-0133">Cell shape</keyword>
<keyword evidence="7" id="KW-0663">Pyridoxal phosphate</keyword>
<dbReference type="PANTHER" id="PTHR36174:SF1">
    <property type="entry name" value="LIPID II:GLYCINE GLYCYLTRANSFERASE"/>
    <property type="match status" value="1"/>
</dbReference>
<evidence type="ECO:0000313" key="9">
    <source>
        <dbReference type="EMBL" id="SBW10851.1"/>
    </source>
</evidence>
<keyword evidence="6" id="KW-0961">Cell wall biogenesis/degradation</keyword>
<keyword evidence="2" id="KW-0808">Transferase</keyword>
<keyword evidence="4" id="KW-0573">Peptidoglycan synthesis</keyword>
<organism evidence="9">
    <name type="scientific">uncultured delta proteobacterium</name>
    <dbReference type="NCBI Taxonomy" id="34034"/>
    <lineage>
        <taxon>Bacteria</taxon>
        <taxon>Deltaproteobacteria</taxon>
        <taxon>environmental samples</taxon>
    </lineage>
</organism>
<dbReference type="InterPro" id="IPR016181">
    <property type="entry name" value="Acyl_CoA_acyltransferase"/>
</dbReference>
<gene>
    <name evidence="9" type="ORF">KL86DPRO_70064</name>
</gene>
<dbReference type="GO" id="GO:0009252">
    <property type="term" value="P:peptidoglycan biosynthetic process"/>
    <property type="evidence" value="ECO:0007669"/>
    <property type="project" value="UniProtKB-KW"/>
</dbReference>